<dbReference type="InterPro" id="IPR011051">
    <property type="entry name" value="RmlC_Cupin_sf"/>
</dbReference>
<reference evidence="3" key="1">
    <citation type="submission" date="2022-06" db="EMBL/GenBank/DDBJ databases">
        <title>Complete genome sequence of Streptomyces nigrescens HEK616.</title>
        <authorList>
            <person name="Asamizu S."/>
            <person name="Onaka H."/>
        </authorList>
    </citation>
    <scope>NUCLEOTIDE SEQUENCE</scope>
    <source>
        <strain evidence="3">HEK616</strain>
    </source>
</reference>
<organism evidence="3 4">
    <name type="scientific">Streptomyces nigrescens</name>
    <dbReference type="NCBI Taxonomy" id="1920"/>
    <lineage>
        <taxon>Bacteria</taxon>
        <taxon>Bacillati</taxon>
        <taxon>Actinomycetota</taxon>
        <taxon>Actinomycetes</taxon>
        <taxon>Kitasatosporales</taxon>
        <taxon>Streptomycetaceae</taxon>
        <taxon>Streptomyces</taxon>
    </lineage>
</organism>
<keyword evidence="4" id="KW-1185">Reference proteome</keyword>
<sequence>MDVNLFARVVTPSTEDVIATPAAVMTGLAAPSRGSAELSTWQVRMEPGSTGPEHVIDREQVWMLTAGSIEVTTGGRTETVTAGQTVVVPAGVVRQFRTGGEPAEALVAMSASGRASVPGGRESRPLPWAE</sequence>
<protein>
    <recommendedName>
        <fullName evidence="2">Cupin type-2 domain-containing protein</fullName>
    </recommendedName>
</protein>
<name>A0ABN6QZK6_STRNI</name>
<dbReference type="Proteomes" id="UP001059597">
    <property type="component" value="Chromosome"/>
</dbReference>
<gene>
    <name evidence="3" type="ORF">HEK616_51260</name>
</gene>
<dbReference type="SUPFAM" id="SSF51182">
    <property type="entry name" value="RmlC-like cupins"/>
    <property type="match status" value="1"/>
</dbReference>
<evidence type="ECO:0000313" key="4">
    <source>
        <dbReference type="Proteomes" id="UP001059597"/>
    </source>
</evidence>
<feature type="region of interest" description="Disordered" evidence="1">
    <location>
        <begin position="110"/>
        <end position="130"/>
    </location>
</feature>
<dbReference type="InterPro" id="IPR014710">
    <property type="entry name" value="RmlC-like_jellyroll"/>
</dbReference>
<dbReference type="InterPro" id="IPR013096">
    <property type="entry name" value="Cupin_2"/>
</dbReference>
<evidence type="ECO:0000313" key="3">
    <source>
        <dbReference type="EMBL" id="BDM71639.1"/>
    </source>
</evidence>
<dbReference type="EMBL" id="AP026073">
    <property type="protein sequence ID" value="BDM71639.1"/>
    <property type="molecule type" value="Genomic_DNA"/>
</dbReference>
<feature type="domain" description="Cupin type-2" evidence="2">
    <location>
        <begin position="43"/>
        <end position="107"/>
    </location>
</feature>
<proteinExistence type="predicted"/>
<accession>A0ABN6QZK6</accession>
<dbReference type="Pfam" id="PF07883">
    <property type="entry name" value="Cupin_2"/>
    <property type="match status" value="1"/>
</dbReference>
<evidence type="ECO:0000259" key="2">
    <source>
        <dbReference type="Pfam" id="PF07883"/>
    </source>
</evidence>
<evidence type="ECO:0000256" key="1">
    <source>
        <dbReference type="SAM" id="MobiDB-lite"/>
    </source>
</evidence>
<dbReference type="Gene3D" id="2.60.120.10">
    <property type="entry name" value="Jelly Rolls"/>
    <property type="match status" value="1"/>
</dbReference>